<dbReference type="InterPro" id="IPR003773">
    <property type="entry name" value="Menaquinone_biosynth"/>
</dbReference>
<keyword evidence="5" id="KW-0732">Signal</keyword>
<dbReference type="PIRSF" id="PIRSF027386">
    <property type="entry name" value="UCP027386_ABC_sbc_TM0202"/>
    <property type="match status" value="1"/>
</dbReference>
<dbReference type="Pfam" id="PF02621">
    <property type="entry name" value="VitK2_biosynth"/>
    <property type="match status" value="1"/>
</dbReference>
<accession>A0A413F7P0</accession>
<dbReference type="Gene3D" id="3.40.190.10">
    <property type="entry name" value="Periplasmic binding protein-like II"/>
    <property type="match status" value="2"/>
</dbReference>
<sequence>MKKSVSAIMAALMAASVVLAGCGSGNTGATAAETAAGTTAGAAAETSAAETSAAETQPETTPPGIEAEKVPATLTGDTGDNCQAGVRVGSLKGPTSMGLVYLMDKAQKGETENHYEFTMTGAADELVGKIASGDLDIALIPANVASVLYTKTQKNVTVLDINTLGVLYVVASDDSIASVADLKGKTVYMTGKGTTPEYVMNYLLKENGLAAGDVDLQFKSEATEVASLLKENPKAIGVLPQPFATAACVQNEALKPVVDLTEAWNALNQDSGSMLVTGVTIVRSDFLRENRSPIQMFLEDHRESAQYAVDHVDETAELVAAAGIVEKAPIAKKALPYCNIVCMTGQEMKDALSGYLNVLYEQDAKSVGGQLPGDDFYYMP</sequence>
<feature type="region of interest" description="Disordered" evidence="4">
    <location>
        <begin position="41"/>
        <end position="66"/>
    </location>
</feature>
<dbReference type="OrthoDB" id="9814375at2"/>
<evidence type="ECO:0000256" key="2">
    <source>
        <dbReference type="ARBA" id="ARBA00022428"/>
    </source>
</evidence>
<dbReference type="UniPathway" id="UPA00079"/>
<evidence type="ECO:0000313" key="6">
    <source>
        <dbReference type="EMBL" id="RGX21987.1"/>
    </source>
</evidence>
<dbReference type="PANTHER" id="PTHR30024:SF46">
    <property type="entry name" value="ABC TRANSPORTER, SUBSTRATE-BINDING LIPOPROTEIN"/>
    <property type="match status" value="1"/>
</dbReference>
<feature type="chain" id="PRO_5038436925" evidence="5">
    <location>
        <begin position="21"/>
        <end position="380"/>
    </location>
</feature>
<comment type="pathway">
    <text evidence="1">Quinol/quinone metabolism; menaquinone biosynthesis.</text>
</comment>
<keyword evidence="2" id="KW-0474">Menaquinone biosynthesis</keyword>
<name>A0A413F7P0_9FIRM</name>
<keyword evidence="3" id="KW-0456">Lyase</keyword>
<feature type="compositionally biased region" description="Low complexity" evidence="4">
    <location>
        <begin position="41"/>
        <end position="64"/>
    </location>
</feature>
<gene>
    <name evidence="6" type="ORF">DWV29_26050</name>
</gene>
<evidence type="ECO:0000313" key="7">
    <source>
        <dbReference type="Proteomes" id="UP000283880"/>
    </source>
</evidence>
<evidence type="ECO:0000256" key="1">
    <source>
        <dbReference type="ARBA" id="ARBA00004863"/>
    </source>
</evidence>
<dbReference type="AlphaFoldDB" id="A0A413F7P0"/>
<comment type="caution">
    <text evidence="6">The sequence shown here is derived from an EMBL/GenBank/DDBJ whole genome shotgun (WGS) entry which is preliminary data.</text>
</comment>
<dbReference type="GO" id="GO:0009234">
    <property type="term" value="P:menaquinone biosynthetic process"/>
    <property type="evidence" value="ECO:0007669"/>
    <property type="project" value="UniProtKB-UniPathway"/>
</dbReference>
<feature type="signal peptide" evidence="5">
    <location>
        <begin position="1"/>
        <end position="20"/>
    </location>
</feature>
<organism evidence="6 7">
    <name type="scientific">Enterocloster asparagiformis</name>
    <dbReference type="NCBI Taxonomy" id="333367"/>
    <lineage>
        <taxon>Bacteria</taxon>
        <taxon>Bacillati</taxon>
        <taxon>Bacillota</taxon>
        <taxon>Clostridia</taxon>
        <taxon>Lachnospirales</taxon>
        <taxon>Lachnospiraceae</taxon>
        <taxon>Enterocloster</taxon>
    </lineage>
</organism>
<dbReference type="SUPFAM" id="SSF53850">
    <property type="entry name" value="Periplasmic binding protein-like II"/>
    <property type="match status" value="1"/>
</dbReference>
<dbReference type="EMBL" id="QSBM01000029">
    <property type="protein sequence ID" value="RGX21987.1"/>
    <property type="molecule type" value="Genomic_DNA"/>
</dbReference>
<evidence type="ECO:0000256" key="3">
    <source>
        <dbReference type="ARBA" id="ARBA00023239"/>
    </source>
</evidence>
<proteinExistence type="predicted"/>
<dbReference type="Proteomes" id="UP000283880">
    <property type="component" value="Unassembled WGS sequence"/>
</dbReference>
<dbReference type="PROSITE" id="PS51257">
    <property type="entry name" value="PROKAR_LIPOPROTEIN"/>
    <property type="match status" value="1"/>
</dbReference>
<dbReference type="RefSeq" id="WP_040412876.1">
    <property type="nucleotide sequence ID" value="NZ_JAWYJI010000159.1"/>
</dbReference>
<dbReference type="PANTHER" id="PTHR30024">
    <property type="entry name" value="ALIPHATIC SULFONATES-BINDING PROTEIN-RELATED"/>
    <property type="match status" value="1"/>
</dbReference>
<reference evidence="6 7" key="1">
    <citation type="submission" date="2018-08" db="EMBL/GenBank/DDBJ databases">
        <title>A genome reference for cultivated species of the human gut microbiota.</title>
        <authorList>
            <person name="Zou Y."/>
            <person name="Xue W."/>
            <person name="Luo G."/>
        </authorList>
    </citation>
    <scope>NUCLEOTIDE SEQUENCE [LARGE SCALE GENOMIC DNA]</scope>
    <source>
        <strain evidence="6 7">AF04-15</strain>
    </source>
</reference>
<evidence type="ECO:0000256" key="5">
    <source>
        <dbReference type="SAM" id="SignalP"/>
    </source>
</evidence>
<protein>
    <submittedName>
        <fullName evidence="6">ABC transporter substrate-binding protein</fullName>
    </submittedName>
</protein>
<evidence type="ECO:0000256" key="4">
    <source>
        <dbReference type="SAM" id="MobiDB-lite"/>
    </source>
</evidence>
<dbReference type="GO" id="GO:0016829">
    <property type="term" value="F:lyase activity"/>
    <property type="evidence" value="ECO:0007669"/>
    <property type="project" value="UniProtKB-KW"/>
</dbReference>
<dbReference type="InterPro" id="IPR027024">
    <property type="entry name" value="UCP027386_ABC_sbc_TM0202"/>
</dbReference>